<keyword evidence="1" id="KW-1133">Transmembrane helix</keyword>
<dbReference type="EMBL" id="MCIF01000002">
    <property type="protein sequence ID" value="RAQ94871.1"/>
    <property type="molecule type" value="Genomic_DNA"/>
</dbReference>
<accession>A0A328VDH9</accession>
<dbReference type="AlphaFoldDB" id="A0A328VDH9"/>
<gene>
    <name evidence="2" type="ORF">A4R35_04935</name>
</gene>
<sequence>MKRKERPDSLSCPLSIHCLRLLDELDVPKTPANAEGEPEPSTHHGDEFELLSRLRRHLPECQICSSLVAQARYERDHQRQLLRQFLEDAERRTPSTQELIMQAIRSSQTSAEAEQESLATLNHADHGGQNQHRRLPFAVLSRLPELTAQQPAIPRAPRRSPLRETLVLVAVILVVLLSTGSLGYLLLRDTSSQAPASSPPTAISVKASYQSLVWKAIAMVDPFPDGTGRYHLYNYDPFSGQKRLLTSTCCDATSAVDGIAHSGRDLLYHDTLGEARLFRTLSHPEPIFRCSCSQSSAVWTTDDSHLLISAGSKLFLVNLSGNSQPIYSSDLLQNSTLAFYYNDFLFFIHQETEKEVLYRLDLANGEIRSIASRPLTADQGMPTSTSSRRNAWLLNPTGSTIYYSAGSGLGATLYMVNSDGSNLHSLNRHGIPLGFAEDNRLLFLQETNGAFEVRKLGATPQQDQLVVVNAAPGARSVLTNGLALAPYGWALLTEALYPDHSLRLWATNLMTHAQKLLLSVPAAQVSQQGMPQLVGWDQLPVSNEATPTPSINQTPGNTLLNDDWNGLLLVSGDQSGQLTVSNYNYASGQLLQLLSALPAQTEIDGISPDGSSLAYHIPSTSQTDYYVMDLRMTPPLIRFQYHVSGSGGNAIWLNAQTLLLNTPTALLRVNMQQLQPKAVMAALPDTRLAFYSAPYLYFVGRVGSNQQALFRLPLGGTFDQRQAITPPVQRASTDFWLSPDGRTIYYVNYHSEAPGIYAVDSDGGNRHRLRPWGVPIGYAEDNSLMVMRYRQGSFEVVKLGLTPAQDQVLLQNVAPGASTLCAGRPIPASATPIDAELICSNNVALAPYGHHLVVQAYYPDGHSTLLAYNLDNGQQLSAQTAPTSKLIGYNRYPPA</sequence>
<keyword evidence="1" id="KW-0472">Membrane</keyword>
<keyword evidence="3" id="KW-1185">Reference proteome</keyword>
<evidence type="ECO:0000256" key="1">
    <source>
        <dbReference type="SAM" id="Phobius"/>
    </source>
</evidence>
<protein>
    <submittedName>
        <fullName evidence="2">Uncharacterized protein</fullName>
    </submittedName>
</protein>
<evidence type="ECO:0000313" key="3">
    <source>
        <dbReference type="Proteomes" id="UP000248706"/>
    </source>
</evidence>
<dbReference type="RefSeq" id="WP_112427125.1">
    <property type="nucleotide sequence ID" value="NZ_MCIF01000002.1"/>
</dbReference>
<name>A0A328VDH9_9CHLR</name>
<dbReference type="SUPFAM" id="SSF82171">
    <property type="entry name" value="DPP6 N-terminal domain-like"/>
    <property type="match status" value="1"/>
</dbReference>
<dbReference type="OrthoDB" id="157862at2"/>
<proteinExistence type="predicted"/>
<dbReference type="SUPFAM" id="SSF75011">
    <property type="entry name" value="3-carboxy-cis,cis-mucoante lactonizing enzyme"/>
    <property type="match status" value="1"/>
</dbReference>
<reference evidence="2 3" key="1">
    <citation type="submission" date="2016-08" db="EMBL/GenBank/DDBJ databases">
        <title>Analysis of Carbohydrate Active Enzymes in Thermogemmatispora T81 Reveals Carbohydrate Degradation Ability.</title>
        <authorList>
            <person name="Tomazini A."/>
            <person name="Lal S."/>
            <person name="Stott M."/>
            <person name="Henrissat B."/>
            <person name="Polikarpov I."/>
            <person name="Sparling R."/>
            <person name="Levin D.B."/>
        </authorList>
    </citation>
    <scope>NUCLEOTIDE SEQUENCE [LARGE SCALE GENOMIC DNA]</scope>
    <source>
        <strain evidence="2 3">T81</strain>
    </source>
</reference>
<dbReference type="Gene3D" id="2.120.10.30">
    <property type="entry name" value="TolB, C-terminal domain"/>
    <property type="match status" value="2"/>
</dbReference>
<dbReference type="InterPro" id="IPR011042">
    <property type="entry name" value="6-blade_b-propeller_TolB-like"/>
</dbReference>
<feature type="transmembrane region" description="Helical" evidence="1">
    <location>
        <begin position="165"/>
        <end position="187"/>
    </location>
</feature>
<evidence type="ECO:0000313" key="2">
    <source>
        <dbReference type="EMBL" id="RAQ94871.1"/>
    </source>
</evidence>
<comment type="caution">
    <text evidence="2">The sequence shown here is derived from an EMBL/GenBank/DDBJ whole genome shotgun (WGS) entry which is preliminary data.</text>
</comment>
<organism evidence="2 3">
    <name type="scientific">Thermogemmatispora tikiterensis</name>
    <dbReference type="NCBI Taxonomy" id="1825093"/>
    <lineage>
        <taxon>Bacteria</taxon>
        <taxon>Bacillati</taxon>
        <taxon>Chloroflexota</taxon>
        <taxon>Ktedonobacteria</taxon>
        <taxon>Thermogemmatisporales</taxon>
        <taxon>Thermogemmatisporaceae</taxon>
        <taxon>Thermogemmatispora</taxon>
    </lineage>
</organism>
<dbReference type="Proteomes" id="UP000248706">
    <property type="component" value="Unassembled WGS sequence"/>
</dbReference>
<keyword evidence="1" id="KW-0812">Transmembrane</keyword>